<organism evidence="15 16">
    <name type="scientific">Cichlidogyrus casuarinus</name>
    <dbReference type="NCBI Taxonomy" id="1844966"/>
    <lineage>
        <taxon>Eukaryota</taxon>
        <taxon>Metazoa</taxon>
        <taxon>Spiralia</taxon>
        <taxon>Lophotrochozoa</taxon>
        <taxon>Platyhelminthes</taxon>
        <taxon>Monogenea</taxon>
        <taxon>Monopisthocotylea</taxon>
        <taxon>Dactylogyridea</taxon>
        <taxon>Ancyrocephalidae</taxon>
        <taxon>Cichlidogyrus</taxon>
    </lineage>
</organism>
<dbReference type="CDD" id="cd09601">
    <property type="entry name" value="M1_APN-Q_like"/>
    <property type="match status" value="1"/>
</dbReference>
<feature type="site" description="Transition state stabilizer" evidence="10">
    <location>
        <position position="395"/>
    </location>
</feature>
<dbReference type="PANTHER" id="PTHR11533">
    <property type="entry name" value="PROTEASE M1 ZINC METALLOPROTEASE"/>
    <property type="match status" value="1"/>
</dbReference>
<evidence type="ECO:0000256" key="9">
    <source>
        <dbReference type="PIRSR" id="PIRSR634016-3"/>
    </source>
</evidence>
<dbReference type="EC" id="3.4.11.-" evidence="11"/>
<dbReference type="Pfam" id="PF01433">
    <property type="entry name" value="Peptidase_M1"/>
    <property type="match status" value="1"/>
</dbReference>
<comment type="cofactor">
    <cofactor evidence="9 11">
        <name>Zn(2+)</name>
        <dbReference type="ChEBI" id="CHEBI:29105"/>
    </cofactor>
    <text evidence="9 11">Binds 1 zinc ion per subunit.</text>
</comment>
<dbReference type="PRINTS" id="PR00756">
    <property type="entry name" value="ALADIPTASE"/>
</dbReference>
<dbReference type="InterPro" id="IPR042097">
    <property type="entry name" value="Aminopeptidase_N-like_N_sf"/>
</dbReference>
<evidence type="ECO:0000256" key="4">
    <source>
        <dbReference type="ARBA" id="ARBA00022723"/>
    </source>
</evidence>
<feature type="domain" description="Aminopeptidase N-like N-terminal" evidence="14">
    <location>
        <begin position="14"/>
        <end position="202"/>
    </location>
</feature>
<evidence type="ECO:0000256" key="7">
    <source>
        <dbReference type="ARBA" id="ARBA00023049"/>
    </source>
</evidence>
<evidence type="ECO:0000259" key="13">
    <source>
        <dbReference type="Pfam" id="PF11838"/>
    </source>
</evidence>
<dbReference type="GO" id="GO:0004177">
    <property type="term" value="F:aminopeptidase activity"/>
    <property type="evidence" value="ECO:0007669"/>
    <property type="project" value="UniProtKB-KW"/>
</dbReference>
<accession>A0ABD2QB72</accession>
<feature type="domain" description="ERAP1-like C-terminal" evidence="13">
    <location>
        <begin position="530"/>
        <end position="859"/>
    </location>
</feature>
<keyword evidence="5 11" id="KW-0378">Hydrolase</keyword>
<dbReference type="GO" id="GO:0008237">
    <property type="term" value="F:metallopeptidase activity"/>
    <property type="evidence" value="ECO:0007669"/>
    <property type="project" value="UniProtKB-KW"/>
</dbReference>
<feature type="binding site" evidence="9">
    <location>
        <position position="309"/>
    </location>
    <ligand>
        <name>Zn(2+)</name>
        <dbReference type="ChEBI" id="CHEBI:29105"/>
        <note>catalytic</note>
    </ligand>
</feature>
<feature type="active site" description="Proton acceptor" evidence="8">
    <location>
        <position position="310"/>
    </location>
</feature>
<feature type="binding site" evidence="9">
    <location>
        <position position="332"/>
    </location>
    <ligand>
        <name>Zn(2+)</name>
        <dbReference type="ChEBI" id="CHEBI:29105"/>
        <note>catalytic</note>
    </ligand>
</feature>
<evidence type="ECO:0000256" key="8">
    <source>
        <dbReference type="PIRSR" id="PIRSR634016-1"/>
    </source>
</evidence>
<keyword evidence="6 9" id="KW-0862">Zinc</keyword>
<dbReference type="FunFam" id="2.60.40.1730:FF:000002">
    <property type="entry name" value="Aminopeptidase"/>
    <property type="match status" value="1"/>
</dbReference>
<dbReference type="EMBL" id="JBJKFK010000729">
    <property type="protein sequence ID" value="KAL3315531.1"/>
    <property type="molecule type" value="Genomic_DNA"/>
</dbReference>
<dbReference type="SUPFAM" id="SSF63737">
    <property type="entry name" value="Leukotriene A4 hydrolase N-terminal domain"/>
    <property type="match status" value="1"/>
</dbReference>
<dbReference type="InterPro" id="IPR001930">
    <property type="entry name" value="Peptidase_M1"/>
</dbReference>
<dbReference type="Pfam" id="PF17900">
    <property type="entry name" value="Peptidase_M1_N"/>
    <property type="match status" value="1"/>
</dbReference>
<dbReference type="Gene3D" id="1.10.390.10">
    <property type="entry name" value="Neutral Protease Domain 2"/>
    <property type="match status" value="1"/>
</dbReference>
<proteinExistence type="inferred from homology"/>
<dbReference type="Gene3D" id="2.60.40.1910">
    <property type="match status" value="1"/>
</dbReference>
<evidence type="ECO:0000313" key="16">
    <source>
        <dbReference type="Proteomes" id="UP001626550"/>
    </source>
</evidence>
<dbReference type="AlphaFoldDB" id="A0ABD2QB72"/>
<feature type="domain" description="Peptidase M1 membrane alanine aminopeptidase" evidence="12">
    <location>
        <begin position="237"/>
        <end position="454"/>
    </location>
</feature>
<dbReference type="InterPro" id="IPR045357">
    <property type="entry name" value="Aminopeptidase_N-like_N"/>
</dbReference>
<evidence type="ECO:0000256" key="11">
    <source>
        <dbReference type="RuleBase" id="RU364040"/>
    </source>
</evidence>
<comment type="similarity">
    <text evidence="1 11">Belongs to the peptidase M1 family.</text>
</comment>
<dbReference type="GO" id="GO:0008270">
    <property type="term" value="F:zinc ion binding"/>
    <property type="evidence" value="ECO:0007669"/>
    <property type="project" value="UniProtKB-UniRule"/>
</dbReference>
<dbReference type="InterPro" id="IPR014782">
    <property type="entry name" value="Peptidase_M1_dom"/>
</dbReference>
<name>A0ABD2QB72_9PLAT</name>
<dbReference type="InterPro" id="IPR034016">
    <property type="entry name" value="M1_APN-typ"/>
</dbReference>
<keyword evidence="3 11" id="KW-0645">Protease</keyword>
<evidence type="ECO:0000256" key="5">
    <source>
        <dbReference type="ARBA" id="ARBA00022801"/>
    </source>
</evidence>
<keyword evidence="2 11" id="KW-0031">Aminopeptidase</keyword>
<evidence type="ECO:0000256" key="10">
    <source>
        <dbReference type="PIRSR" id="PIRSR634016-4"/>
    </source>
</evidence>
<comment type="caution">
    <text evidence="15">The sequence shown here is derived from an EMBL/GenBank/DDBJ whole genome shotgun (WGS) entry which is preliminary data.</text>
</comment>
<keyword evidence="16" id="KW-1185">Reference proteome</keyword>
<evidence type="ECO:0000256" key="2">
    <source>
        <dbReference type="ARBA" id="ARBA00022438"/>
    </source>
</evidence>
<dbReference type="InterPro" id="IPR050344">
    <property type="entry name" value="Peptidase_M1_aminopeptidases"/>
</dbReference>
<dbReference type="Pfam" id="PF11838">
    <property type="entry name" value="ERAP1_C"/>
    <property type="match status" value="1"/>
</dbReference>
<dbReference type="SUPFAM" id="SSF55486">
    <property type="entry name" value="Metalloproteases ('zincins'), catalytic domain"/>
    <property type="match status" value="1"/>
</dbReference>
<dbReference type="Proteomes" id="UP001626550">
    <property type="component" value="Unassembled WGS sequence"/>
</dbReference>
<dbReference type="PANTHER" id="PTHR11533:SF174">
    <property type="entry name" value="PUROMYCIN-SENSITIVE AMINOPEPTIDASE-RELATED"/>
    <property type="match status" value="1"/>
</dbReference>
<feature type="binding site" evidence="9">
    <location>
        <position position="313"/>
    </location>
    <ligand>
        <name>Zn(2+)</name>
        <dbReference type="ChEBI" id="CHEBI:29105"/>
        <note>catalytic</note>
    </ligand>
</feature>
<keyword evidence="4 9" id="KW-0479">Metal-binding</keyword>
<evidence type="ECO:0000256" key="6">
    <source>
        <dbReference type="ARBA" id="ARBA00022833"/>
    </source>
</evidence>
<dbReference type="InterPro" id="IPR024571">
    <property type="entry name" value="ERAP1-like_C_dom"/>
</dbReference>
<protein>
    <recommendedName>
        <fullName evidence="11">Aminopeptidase</fullName>
        <ecNumber evidence="11">3.4.11.-</ecNumber>
    </recommendedName>
</protein>
<sequence length="880" mass="98171">MSSSKFQKLPYSLKPINYNVEFVPNPHTFKYNGSQTIECEIVERVDEIKLNVADLEVWDVTCNNQSAQVSIDAANEIATFKFASPLEVGETNLAMKFRGTHNDLMKGFYKSAYFTPSGEKRWNLTTQFEASDARRAFPCIDEPDRKARFTISMIVPNNKVVLSNMPEIERKPVPKPDGFPDESGLEYVRVAFDKTPVMSTYLLAMVVGEFEHIEDKDSNGVLIRVFAPPGKKHCCDYALHIAKNSLPFYSQCFGVDYPLPKLDLIAIPDFAAGAMENWGLVTYRETALLIDPEQSSVALKRRVALVVAHELAHMWFGNLVTMKWWTHLWLNEGFATWMEYHCVEHVAPEFDIWTTFTTSELSTALSLDGLRSSHPIEVEVGPPSEVDEIFDSISYAKGASIINMLYNWIGHDSFFRGLKAYIAKHKYSNTQTEDLWDALSAASGHNICQVMSEWTKKMGYPVVKVASDPQTSSLMLSQKRFLADGSQDSENYTWPIPLSIAHSGNAKVTHLINPSEASSSVVTMPSLNGVLLNPGRSSFVRLHYSPELLVGIQKMIQEGQLGPRDRLSVIDDHISLAFAGHLPISDLIDLLKSYAGEGHHIVWDSLSSCISHIRLLIEEAGMDHGLDSNTVDRALIGLNKLYQTLAEPVFHKLGWDPLPNEDNNDTLLRSQIITILGKTGYQPVVAEASKRFNAHACCVDSGDNKGQLNPDIRLAVYATCMRHGGDDIFGRILKLYESTSMADERVRLLNTIGLTTSASLRQRAITYNMTEAVRKQDRYAALLSLYSSSPEGRRDLWKFVQENIGSLPDALGSQALLAHVCKASCRGFGHSSKESEVQAFWQANPVKCQMAVKQAMEEISINMSQLARDGEALVAKLATH</sequence>
<keyword evidence="7 11" id="KW-0482">Metalloprotease</keyword>
<evidence type="ECO:0000313" key="15">
    <source>
        <dbReference type="EMBL" id="KAL3315531.1"/>
    </source>
</evidence>
<reference evidence="15 16" key="1">
    <citation type="submission" date="2024-11" db="EMBL/GenBank/DDBJ databases">
        <title>Adaptive evolution of stress response genes in parasites aligns with host niche diversity.</title>
        <authorList>
            <person name="Hahn C."/>
            <person name="Resl P."/>
        </authorList>
    </citation>
    <scope>NUCLEOTIDE SEQUENCE [LARGE SCALE GENOMIC DNA]</scope>
    <source>
        <strain evidence="15">EGGRZ-B1_66</strain>
        <tissue evidence="15">Body</tissue>
    </source>
</reference>
<dbReference type="FunFam" id="1.10.390.10:FF:000001">
    <property type="entry name" value="Aminopeptidase"/>
    <property type="match status" value="1"/>
</dbReference>
<evidence type="ECO:0000259" key="14">
    <source>
        <dbReference type="Pfam" id="PF17900"/>
    </source>
</evidence>
<dbReference type="Gene3D" id="2.60.40.1730">
    <property type="entry name" value="tricorn interacting facor f3 domain"/>
    <property type="match status" value="1"/>
</dbReference>
<evidence type="ECO:0000256" key="3">
    <source>
        <dbReference type="ARBA" id="ARBA00022670"/>
    </source>
</evidence>
<dbReference type="InterPro" id="IPR027268">
    <property type="entry name" value="Peptidase_M4/M1_CTD_sf"/>
</dbReference>
<dbReference type="Gene3D" id="1.25.50.20">
    <property type="match status" value="1"/>
</dbReference>
<evidence type="ECO:0000259" key="12">
    <source>
        <dbReference type="Pfam" id="PF01433"/>
    </source>
</evidence>
<dbReference type="GO" id="GO:0006508">
    <property type="term" value="P:proteolysis"/>
    <property type="evidence" value="ECO:0007669"/>
    <property type="project" value="UniProtKB-KW"/>
</dbReference>
<gene>
    <name evidence="15" type="ORF">Ciccas_005833</name>
</gene>
<evidence type="ECO:0000256" key="1">
    <source>
        <dbReference type="ARBA" id="ARBA00010136"/>
    </source>
</evidence>